<reference evidence="11 12" key="1">
    <citation type="journal article" date="2013" name="Proc. Natl. Acad. Sci. U.S.A.">
        <title>Fine-scale variation in meiotic recombination in Mimulus inferred from population shotgun sequencing.</title>
        <authorList>
            <person name="Hellsten U."/>
            <person name="Wright K.M."/>
            <person name="Jenkins J."/>
            <person name="Shu S."/>
            <person name="Yuan Y."/>
            <person name="Wessler S.R."/>
            <person name="Schmutz J."/>
            <person name="Willis J.H."/>
            <person name="Rokhsar D.S."/>
        </authorList>
    </citation>
    <scope>NUCLEOTIDE SEQUENCE [LARGE SCALE GENOMIC DNA]</scope>
    <source>
        <strain evidence="12">cv. DUN x IM62</strain>
    </source>
</reference>
<dbReference type="GO" id="GO:0005975">
    <property type="term" value="P:carbohydrate metabolic process"/>
    <property type="evidence" value="ECO:0007669"/>
    <property type="project" value="InterPro"/>
</dbReference>
<comment type="subcellular location">
    <subcellularLocation>
        <location evidence="1">Secreted</location>
        <location evidence="1">Cell wall</location>
    </subcellularLocation>
</comment>
<evidence type="ECO:0000256" key="6">
    <source>
        <dbReference type="ARBA" id="ARBA00023295"/>
    </source>
</evidence>
<protein>
    <recommendedName>
        <fullName evidence="13">Pectate lyase superfamily protein domain-containing protein</fullName>
    </recommendedName>
</protein>
<dbReference type="STRING" id="4155.A0A022R6L7"/>
<keyword evidence="6 9" id="KW-0326">Glycosidase</keyword>
<name>A0A022R6L7_ERYGU</name>
<dbReference type="InterPro" id="IPR011050">
    <property type="entry name" value="Pectin_lyase_fold/virulence"/>
</dbReference>
<feature type="active site" evidence="8">
    <location>
        <position position="243"/>
    </location>
</feature>
<keyword evidence="12" id="KW-1185">Reference proteome</keyword>
<accession>A0A022R6L7</accession>
<evidence type="ECO:0000256" key="8">
    <source>
        <dbReference type="PROSITE-ProRule" id="PRU10052"/>
    </source>
</evidence>
<organism evidence="11 12">
    <name type="scientific">Erythranthe guttata</name>
    <name type="common">Yellow monkey flower</name>
    <name type="synonym">Mimulus guttatus</name>
    <dbReference type="NCBI Taxonomy" id="4155"/>
    <lineage>
        <taxon>Eukaryota</taxon>
        <taxon>Viridiplantae</taxon>
        <taxon>Streptophyta</taxon>
        <taxon>Embryophyta</taxon>
        <taxon>Tracheophyta</taxon>
        <taxon>Spermatophyta</taxon>
        <taxon>Magnoliopsida</taxon>
        <taxon>eudicotyledons</taxon>
        <taxon>Gunneridae</taxon>
        <taxon>Pentapetalae</taxon>
        <taxon>asterids</taxon>
        <taxon>lamiids</taxon>
        <taxon>Lamiales</taxon>
        <taxon>Phrymaceae</taxon>
        <taxon>Erythranthe</taxon>
    </lineage>
</organism>
<dbReference type="EMBL" id="KI630593">
    <property type="protein sequence ID" value="EYU35886.1"/>
    <property type="molecule type" value="Genomic_DNA"/>
</dbReference>
<dbReference type="GO" id="GO:0071555">
    <property type="term" value="P:cell wall organization"/>
    <property type="evidence" value="ECO:0007669"/>
    <property type="project" value="UniProtKB-KW"/>
</dbReference>
<evidence type="ECO:0000313" key="12">
    <source>
        <dbReference type="Proteomes" id="UP000030748"/>
    </source>
</evidence>
<evidence type="ECO:0008006" key="13">
    <source>
        <dbReference type="Google" id="ProtNLM"/>
    </source>
</evidence>
<dbReference type="Proteomes" id="UP000030748">
    <property type="component" value="Unassembled WGS sequence"/>
</dbReference>
<evidence type="ECO:0000256" key="3">
    <source>
        <dbReference type="ARBA" id="ARBA00022512"/>
    </source>
</evidence>
<keyword evidence="7" id="KW-0961">Cell wall biogenesis/degradation</keyword>
<feature type="chain" id="PRO_5001504889" description="Pectate lyase superfamily protein domain-containing protein" evidence="10">
    <location>
        <begin position="30"/>
        <end position="396"/>
    </location>
</feature>
<evidence type="ECO:0000256" key="2">
    <source>
        <dbReference type="ARBA" id="ARBA00008834"/>
    </source>
</evidence>
<dbReference type="GO" id="GO:0004650">
    <property type="term" value="F:polygalacturonase activity"/>
    <property type="evidence" value="ECO:0007669"/>
    <property type="project" value="InterPro"/>
</dbReference>
<feature type="signal peptide" evidence="10">
    <location>
        <begin position="1"/>
        <end position="29"/>
    </location>
</feature>
<dbReference type="PhylomeDB" id="A0A022R6L7"/>
<comment type="similarity">
    <text evidence="2 9">Belongs to the glycosyl hydrolase 28 family.</text>
</comment>
<proteinExistence type="inferred from homology"/>
<gene>
    <name evidence="11" type="ORF">MIMGU_mgv1a018285mg</name>
</gene>
<keyword evidence="4" id="KW-0964">Secreted</keyword>
<dbReference type="Gene3D" id="2.160.20.10">
    <property type="entry name" value="Single-stranded right-handed beta-helix, Pectin lyase-like"/>
    <property type="match status" value="1"/>
</dbReference>
<dbReference type="SUPFAM" id="SSF51126">
    <property type="entry name" value="Pectin lyase-like"/>
    <property type="match status" value="1"/>
</dbReference>
<evidence type="ECO:0000313" key="11">
    <source>
        <dbReference type="EMBL" id="EYU35886.1"/>
    </source>
</evidence>
<dbReference type="PROSITE" id="PS00502">
    <property type="entry name" value="POLYGALACTURONASE"/>
    <property type="match status" value="1"/>
</dbReference>
<dbReference type="Pfam" id="PF00295">
    <property type="entry name" value="Glyco_hydro_28"/>
    <property type="match status" value="1"/>
</dbReference>
<evidence type="ECO:0000256" key="9">
    <source>
        <dbReference type="RuleBase" id="RU361169"/>
    </source>
</evidence>
<evidence type="ECO:0000256" key="1">
    <source>
        <dbReference type="ARBA" id="ARBA00004191"/>
    </source>
</evidence>
<evidence type="ECO:0000256" key="7">
    <source>
        <dbReference type="ARBA" id="ARBA00023316"/>
    </source>
</evidence>
<evidence type="ECO:0000256" key="10">
    <source>
        <dbReference type="SAM" id="SignalP"/>
    </source>
</evidence>
<dbReference type="PANTHER" id="PTHR31375">
    <property type="match status" value="1"/>
</dbReference>
<keyword evidence="5 9" id="KW-0378">Hydrolase</keyword>
<dbReference type="InterPro" id="IPR000743">
    <property type="entry name" value="Glyco_hydro_28"/>
</dbReference>
<dbReference type="AlphaFoldDB" id="A0A022R6L7"/>
<dbReference type="InterPro" id="IPR012334">
    <property type="entry name" value="Pectin_lyas_fold"/>
</dbReference>
<keyword evidence="3" id="KW-0134">Cell wall</keyword>
<dbReference type="eggNOG" id="ENOG502QQY5">
    <property type="taxonomic scope" value="Eukaryota"/>
</dbReference>
<keyword evidence="10" id="KW-0732">Signal</keyword>
<evidence type="ECO:0000256" key="4">
    <source>
        <dbReference type="ARBA" id="ARBA00022525"/>
    </source>
</evidence>
<evidence type="ECO:0000256" key="5">
    <source>
        <dbReference type="ARBA" id="ARBA00022801"/>
    </source>
</evidence>
<sequence length="396" mass="43176">MGDSSYNNTFFTVLLILSLLLLFTTNSESTVFNVLDYGAVGNGLTDDTNAFANAWKATCASSSSSSPMMHVPSGKTFFVQPLEFDGPCESDTIIVEIEGNFVAPSDPSSWDCGKNDCENWISFRRVDGLRVSGHGSFDGRGQKWWDGKTLEIASSDDVRLGDGLRFKDSPRVHLVLNSLRNAYVSHVSIEAPESSPNTDGIRVSSCTNVHIDHTRIGTGDDCIAMIGGSSYVTISNITCGPGHGISIGSLGKNGGYDTAEHVRVGDVVFIGATNGARIKTWQGGKGYVRDILFERLLFHNTGNPIIIDQFYCDHAHCTTSESAIEIRNVTYRQILGTSRKKKVAVKLDCSETVPCRDIVFEDIHIIGIDGKIADYECRNVYGRSLGDKVPRLSCLY</sequence>